<dbReference type="Pfam" id="PF04239">
    <property type="entry name" value="DUF421"/>
    <property type="match status" value="1"/>
</dbReference>
<evidence type="ECO:0000313" key="10">
    <source>
        <dbReference type="EMBL" id="MFC7440185.1"/>
    </source>
</evidence>
<dbReference type="InterPro" id="IPR007353">
    <property type="entry name" value="DUF421"/>
</dbReference>
<protein>
    <submittedName>
        <fullName evidence="10">DUF421 domain-containing protein</fullName>
    </submittedName>
</protein>
<keyword evidence="6 7" id="KW-0472">Membrane</keyword>
<feature type="domain" description="YetF C-terminal" evidence="8">
    <location>
        <begin position="82"/>
        <end position="212"/>
    </location>
</feature>
<comment type="similarity">
    <text evidence="2">Belongs to the UPF0702 family.</text>
</comment>
<proteinExistence type="inferred from homology"/>
<keyword evidence="5 7" id="KW-1133">Transmembrane helix</keyword>
<name>A0ABW2RGW9_9BACL</name>
<dbReference type="EMBL" id="JBHTBW010000006">
    <property type="protein sequence ID" value="MFC7440185.1"/>
    <property type="molecule type" value="Genomic_DNA"/>
</dbReference>
<evidence type="ECO:0000256" key="5">
    <source>
        <dbReference type="ARBA" id="ARBA00022989"/>
    </source>
</evidence>
<comment type="caution">
    <text evidence="10">The sequence shown here is derived from an EMBL/GenBank/DDBJ whole genome shotgun (WGS) entry which is preliminary data.</text>
</comment>
<dbReference type="InterPro" id="IPR023090">
    <property type="entry name" value="UPF0702_alpha/beta_dom_sf"/>
</dbReference>
<dbReference type="Pfam" id="PF20730">
    <property type="entry name" value="YetF_N"/>
    <property type="match status" value="1"/>
</dbReference>
<evidence type="ECO:0000256" key="1">
    <source>
        <dbReference type="ARBA" id="ARBA00004651"/>
    </source>
</evidence>
<sequence>MSDNIEVIIRTFVAFILLWSFTCILGKQTIAQKTYHGFIASITLGTIAGNMAFNIKINSWHFVISLLIMSSIIFLLALIALRNRKARKWISGEPTVVIENGKILEHNMKKLKYTLDSLNHGLREKDIFNIEEVEVAMVEIDGSLSVLKKPHYRHITKKDLSIVTPLVEKIPVELIMDGEIVEKNLIQKQLSTDWLFQELLKRGLNVKDVCYAVMGTNGQLYFDLYNDRISKPIDQE</sequence>
<dbReference type="Proteomes" id="UP001596500">
    <property type="component" value="Unassembled WGS sequence"/>
</dbReference>
<dbReference type="InterPro" id="IPR048454">
    <property type="entry name" value="YetF_N"/>
</dbReference>
<dbReference type="PANTHER" id="PTHR34582:SF7">
    <property type="entry name" value="UPF0702 TRANSMEMBRANE PROTEIN YDFS"/>
    <property type="match status" value="1"/>
</dbReference>
<evidence type="ECO:0000259" key="9">
    <source>
        <dbReference type="Pfam" id="PF20730"/>
    </source>
</evidence>
<evidence type="ECO:0000256" key="4">
    <source>
        <dbReference type="ARBA" id="ARBA00022692"/>
    </source>
</evidence>
<comment type="subcellular location">
    <subcellularLocation>
        <location evidence="1">Cell membrane</location>
        <topology evidence="1">Multi-pass membrane protein</topology>
    </subcellularLocation>
</comment>
<keyword evidence="3" id="KW-1003">Cell membrane</keyword>
<evidence type="ECO:0000256" key="3">
    <source>
        <dbReference type="ARBA" id="ARBA00022475"/>
    </source>
</evidence>
<keyword evidence="11" id="KW-1185">Reference proteome</keyword>
<evidence type="ECO:0000259" key="8">
    <source>
        <dbReference type="Pfam" id="PF04239"/>
    </source>
</evidence>
<keyword evidence="4 7" id="KW-0812">Transmembrane</keyword>
<reference evidence="11" key="1">
    <citation type="journal article" date="2019" name="Int. J. Syst. Evol. Microbiol.">
        <title>The Global Catalogue of Microorganisms (GCM) 10K type strain sequencing project: providing services to taxonomists for standard genome sequencing and annotation.</title>
        <authorList>
            <consortium name="The Broad Institute Genomics Platform"/>
            <consortium name="The Broad Institute Genome Sequencing Center for Infectious Disease"/>
            <person name="Wu L."/>
            <person name="Ma J."/>
        </authorList>
    </citation>
    <scope>NUCLEOTIDE SEQUENCE [LARGE SCALE GENOMIC DNA]</scope>
    <source>
        <strain evidence="11">CGMCC 1.12942</strain>
    </source>
</reference>
<evidence type="ECO:0000256" key="2">
    <source>
        <dbReference type="ARBA" id="ARBA00006448"/>
    </source>
</evidence>
<evidence type="ECO:0000313" key="11">
    <source>
        <dbReference type="Proteomes" id="UP001596500"/>
    </source>
</evidence>
<feature type="transmembrane region" description="Helical" evidence="7">
    <location>
        <begin position="61"/>
        <end position="81"/>
    </location>
</feature>
<organism evidence="10 11">
    <name type="scientific">Laceyella putida</name>
    <dbReference type="NCBI Taxonomy" id="110101"/>
    <lineage>
        <taxon>Bacteria</taxon>
        <taxon>Bacillati</taxon>
        <taxon>Bacillota</taxon>
        <taxon>Bacilli</taxon>
        <taxon>Bacillales</taxon>
        <taxon>Thermoactinomycetaceae</taxon>
        <taxon>Laceyella</taxon>
    </lineage>
</organism>
<dbReference type="RefSeq" id="WP_379863402.1">
    <property type="nucleotide sequence ID" value="NZ_JBHTBW010000006.1"/>
</dbReference>
<evidence type="ECO:0000256" key="7">
    <source>
        <dbReference type="SAM" id="Phobius"/>
    </source>
</evidence>
<evidence type="ECO:0000256" key="6">
    <source>
        <dbReference type="ARBA" id="ARBA00023136"/>
    </source>
</evidence>
<accession>A0ABW2RGW9</accession>
<feature type="transmembrane region" description="Helical" evidence="7">
    <location>
        <begin position="7"/>
        <end position="25"/>
    </location>
</feature>
<dbReference type="PANTHER" id="PTHR34582">
    <property type="entry name" value="UPF0702 TRANSMEMBRANE PROTEIN YCAP"/>
    <property type="match status" value="1"/>
</dbReference>
<gene>
    <name evidence="10" type="ORF">ACFQNG_03270</name>
</gene>
<feature type="domain" description="YetF-like N-terminal transmembrane" evidence="9">
    <location>
        <begin position="5"/>
        <end position="78"/>
    </location>
</feature>
<dbReference type="Gene3D" id="3.30.240.20">
    <property type="entry name" value="bsu07140 like domains"/>
    <property type="match status" value="2"/>
</dbReference>